<name>A0A819UJS5_9BILA</name>
<dbReference type="Proteomes" id="UP000663866">
    <property type="component" value="Unassembled WGS sequence"/>
</dbReference>
<dbReference type="AlphaFoldDB" id="A0A819UJS5"/>
<protein>
    <submittedName>
        <fullName evidence="1">Uncharacterized protein</fullName>
    </submittedName>
</protein>
<evidence type="ECO:0000313" key="1">
    <source>
        <dbReference type="EMBL" id="CAF4096603.1"/>
    </source>
</evidence>
<comment type="caution">
    <text evidence="1">The sequence shown here is derived from an EMBL/GenBank/DDBJ whole genome shotgun (WGS) entry which is preliminary data.</text>
</comment>
<accession>A0A819UJS5</accession>
<dbReference type="Proteomes" id="UP000663842">
    <property type="component" value="Unassembled WGS sequence"/>
</dbReference>
<dbReference type="EMBL" id="CAJOBG010004130">
    <property type="protein sequence ID" value="CAF4096603.1"/>
    <property type="molecule type" value="Genomic_DNA"/>
</dbReference>
<dbReference type="EMBL" id="CAJOBF010006870">
    <property type="protein sequence ID" value="CAF4217799.1"/>
    <property type="molecule type" value="Genomic_DNA"/>
</dbReference>
<reference evidence="1" key="1">
    <citation type="submission" date="2021-02" db="EMBL/GenBank/DDBJ databases">
        <authorList>
            <person name="Nowell W R."/>
        </authorList>
    </citation>
    <scope>NUCLEOTIDE SEQUENCE</scope>
</reference>
<sequence>MSINIIARPQQIVWMTQRYSSALVNDLFKKEFNHICNILEQYNLINISIANEEKKEKAFQSCIPIFEHIRKAALHDNIYNYIEQILSTLGIDIHGKDEFENIFKSIMEEIQKLKLCVDASAIRTEEQEKTINNLQKRLGNLESQWLLRDIEMDAYEVVRLFQFYYVNKVIREKAPYLKEWSCLISKLKIAIFKNKLFFLFFFIEEWSKVETEVIRLLKLDKQNVFTDQVQNHSMVVQLLDPIEQELKERTNATIKLIDLRKIVSDRHESAHHNLRTIADQRTLIHKCEQATFPDDYPYKIILNQMVDCFKKLDSGDQTMLRPFY</sequence>
<keyword evidence="3" id="KW-1185">Reference proteome</keyword>
<gene>
    <name evidence="1" type="ORF">OVN521_LOCUS20663</name>
    <name evidence="2" type="ORF">UXM345_LOCUS28927</name>
</gene>
<evidence type="ECO:0000313" key="2">
    <source>
        <dbReference type="EMBL" id="CAF4217799.1"/>
    </source>
</evidence>
<organism evidence="1 3">
    <name type="scientific">Rotaria magnacalcarata</name>
    <dbReference type="NCBI Taxonomy" id="392030"/>
    <lineage>
        <taxon>Eukaryota</taxon>
        <taxon>Metazoa</taxon>
        <taxon>Spiralia</taxon>
        <taxon>Gnathifera</taxon>
        <taxon>Rotifera</taxon>
        <taxon>Eurotatoria</taxon>
        <taxon>Bdelloidea</taxon>
        <taxon>Philodinida</taxon>
        <taxon>Philodinidae</taxon>
        <taxon>Rotaria</taxon>
    </lineage>
</organism>
<proteinExistence type="predicted"/>
<evidence type="ECO:0000313" key="3">
    <source>
        <dbReference type="Proteomes" id="UP000663866"/>
    </source>
</evidence>